<sequence length="212" mass="23774">MEGLLIAPASLLSDWRVICLQWIAELTRFSEIMDYEDAVHEQLERTNSGMLGIAAAKCGYGVLLEAYVSRGKKGGYLDICFFDPSRDKSILVECKWIQGDSRSLIRSAKSSLDEALEQVSAVENPPIATKKRYQNIEKVGVIFACPFFQSNLDLENIKAGLLEILGDCQKNPFYDAMAWCFSDRLSTTVRRYQGVYPGIIMLCKEFESSTVA</sequence>
<organism evidence="1 2">
    <name type="scientific">Nitrosococcus watsoni (strain C-113)</name>
    <dbReference type="NCBI Taxonomy" id="105559"/>
    <lineage>
        <taxon>Bacteria</taxon>
        <taxon>Pseudomonadati</taxon>
        <taxon>Pseudomonadota</taxon>
        <taxon>Gammaproteobacteria</taxon>
        <taxon>Chromatiales</taxon>
        <taxon>Chromatiaceae</taxon>
        <taxon>Nitrosococcus</taxon>
    </lineage>
</organism>
<dbReference type="Proteomes" id="UP000000393">
    <property type="component" value="Chromosome"/>
</dbReference>
<reference evidence="1 2" key="1">
    <citation type="submission" date="2010-06" db="EMBL/GenBank/DDBJ databases">
        <title>Complete sequence of chromosome of Nitrosococcus watsoni C-113.</title>
        <authorList>
            <consortium name="US DOE Joint Genome Institute"/>
            <person name="Lucas S."/>
            <person name="Copeland A."/>
            <person name="Lapidus A."/>
            <person name="Cheng J.-F."/>
            <person name="Bruce D."/>
            <person name="Goodwin L."/>
            <person name="Pitluck S."/>
            <person name="Malfatti S.A."/>
            <person name="Chain P.S.G."/>
            <person name="Land M."/>
            <person name="Hauser L."/>
            <person name="Kyrpides N."/>
            <person name="Ivanova N."/>
            <person name="Cambell M.A."/>
            <person name="Heidelberg J.F."/>
            <person name="Klotz M.G."/>
            <person name="Woyke T."/>
        </authorList>
    </citation>
    <scope>NUCLEOTIDE SEQUENCE [LARGE SCALE GENOMIC DNA]</scope>
    <source>
        <strain evidence="1 2">C-113</strain>
    </source>
</reference>
<evidence type="ECO:0000313" key="1">
    <source>
        <dbReference type="EMBL" id="ADJ29483.1"/>
    </source>
</evidence>
<keyword evidence="2" id="KW-1185">Reference proteome</keyword>
<dbReference type="HOGENOM" id="CLU_1298690_0_0_6"/>
<dbReference type="EMBL" id="CP002086">
    <property type="protein sequence ID" value="ADJ29483.1"/>
    <property type="molecule type" value="Genomic_DNA"/>
</dbReference>
<protein>
    <submittedName>
        <fullName evidence="1">Uncharacterized protein</fullName>
    </submittedName>
</protein>
<name>D8KAQ6_NITWC</name>
<gene>
    <name evidence="1" type="ordered locus">Nwat_2717</name>
</gene>
<dbReference type="STRING" id="105559.Nwat_2717"/>
<proteinExistence type="predicted"/>
<evidence type="ECO:0000313" key="2">
    <source>
        <dbReference type="Proteomes" id="UP000000393"/>
    </source>
</evidence>
<dbReference type="AlphaFoldDB" id="D8KAQ6"/>
<accession>D8KAQ6</accession>
<dbReference type="KEGG" id="nwa:Nwat_2717"/>